<keyword evidence="4" id="KW-0812">Transmembrane</keyword>
<evidence type="ECO:0000256" key="2">
    <source>
        <dbReference type="ARBA" id="ARBA00004498"/>
    </source>
</evidence>
<dbReference type="InterPro" id="IPR013783">
    <property type="entry name" value="Ig-like_fold"/>
</dbReference>
<evidence type="ECO:0000313" key="13">
    <source>
        <dbReference type="EMBL" id="MBT0992894.1"/>
    </source>
</evidence>
<dbReference type="InterPro" id="IPR035986">
    <property type="entry name" value="PKD_dom_sf"/>
</dbReference>
<keyword evidence="3" id="KW-0272">Extracellular matrix</keyword>
<dbReference type="RefSeq" id="WP_214345887.1">
    <property type="nucleotide sequence ID" value="NZ_JAHBOH010000001.1"/>
</dbReference>
<evidence type="ECO:0000256" key="7">
    <source>
        <dbReference type="ARBA" id="ARBA00022989"/>
    </source>
</evidence>
<dbReference type="Proteomes" id="UP000722125">
    <property type="component" value="Unassembled WGS sequence"/>
</dbReference>
<keyword evidence="5" id="KW-0732">Signal</keyword>
<dbReference type="CDD" id="cd00146">
    <property type="entry name" value="PKD"/>
    <property type="match status" value="2"/>
</dbReference>
<keyword evidence="8" id="KW-0472">Membrane</keyword>
<dbReference type="NCBIfam" id="NF040941">
    <property type="entry name" value="GGGWT_bact"/>
    <property type="match status" value="1"/>
</dbReference>
<feature type="domain" description="Fibrinogen C-terminal" evidence="12">
    <location>
        <begin position="32"/>
        <end position="88"/>
    </location>
</feature>
<dbReference type="InterPro" id="IPR011047">
    <property type="entry name" value="Quinoprotein_ADH-like_sf"/>
</dbReference>
<keyword evidence="6" id="KW-0677">Repeat</keyword>
<proteinExistence type="predicted"/>
<feature type="domain" description="PKD" evidence="11">
    <location>
        <begin position="1304"/>
        <end position="1385"/>
    </location>
</feature>
<name>A0ABS5TUR3_9CELL</name>
<dbReference type="SMART" id="SM00282">
    <property type="entry name" value="LamG"/>
    <property type="match status" value="2"/>
</dbReference>
<dbReference type="PROSITE" id="PS50093">
    <property type="entry name" value="PKD"/>
    <property type="match status" value="3"/>
</dbReference>
<evidence type="ECO:0000259" key="12">
    <source>
        <dbReference type="PROSITE" id="PS51406"/>
    </source>
</evidence>
<evidence type="ECO:0000256" key="3">
    <source>
        <dbReference type="ARBA" id="ARBA00022530"/>
    </source>
</evidence>
<keyword evidence="7" id="KW-1133">Transmembrane helix</keyword>
<feature type="domain" description="PKD" evidence="11">
    <location>
        <begin position="1389"/>
        <end position="1477"/>
    </location>
</feature>
<dbReference type="InterPro" id="IPR006558">
    <property type="entry name" value="LamG-like"/>
</dbReference>
<organism evidence="13 14">
    <name type="scientific">Cellulomonas fulva</name>
    <dbReference type="NCBI Taxonomy" id="2835530"/>
    <lineage>
        <taxon>Bacteria</taxon>
        <taxon>Bacillati</taxon>
        <taxon>Actinomycetota</taxon>
        <taxon>Actinomycetes</taxon>
        <taxon>Micrococcales</taxon>
        <taxon>Cellulomonadaceae</taxon>
        <taxon>Cellulomonas</taxon>
    </lineage>
</organism>
<keyword evidence="9" id="KW-1015">Disulfide bond</keyword>
<dbReference type="InterPro" id="IPR001791">
    <property type="entry name" value="Laminin_G"/>
</dbReference>
<dbReference type="Gene3D" id="2.60.120.260">
    <property type="entry name" value="Galactose-binding domain-like"/>
    <property type="match status" value="1"/>
</dbReference>
<evidence type="ECO:0000256" key="9">
    <source>
        <dbReference type="ARBA" id="ARBA00023157"/>
    </source>
</evidence>
<dbReference type="SUPFAM" id="SSF56496">
    <property type="entry name" value="Fibrinogen C-terminal domain-like"/>
    <property type="match status" value="1"/>
</dbReference>
<evidence type="ECO:0000256" key="8">
    <source>
        <dbReference type="ARBA" id="ARBA00023136"/>
    </source>
</evidence>
<dbReference type="SUPFAM" id="SSF50998">
    <property type="entry name" value="Quinoprotein alcohol dehydrogenase-like"/>
    <property type="match status" value="1"/>
</dbReference>
<dbReference type="Gene3D" id="2.60.120.200">
    <property type="match status" value="2"/>
</dbReference>
<evidence type="ECO:0000313" key="14">
    <source>
        <dbReference type="Proteomes" id="UP000722125"/>
    </source>
</evidence>
<comment type="caution">
    <text evidence="13">The sequence shown here is derived from an EMBL/GenBank/DDBJ whole genome shotgun (WGS) entry which is preliminary data.</text>
</comment>
<dbReference type="InterPro" id="IPR002181">
    <property type="entry name" value="Fibrinogen_a/b/g_C_dom"/>
</dbReference>
<dbReference type="PANTHER" id="PTHR46730:SF4">
    <property type="entry name" value="POLYCYSTIC KIDNEY DISEASE PROTEIN 1-LIKE 1"/>
    <property type="match status" value="1"/>
</dbReference>
<keyword evidence="3" id="KW-0964">Secreted</keyword>
<evidence type="ECO:0000256" key="4">
    <source>
        <dbReference type="ARBA" id="ARBA00022692"/>
    </source>
</evidence>
<dbReference type="InterPro" id="IPR036056">
    <property type="entry name" value="Fibrinogen-like_C"/>
</dbReference>
<dbReference type="PROSITE" id="PS51406">
    <property type="entry name" value="FIBRINOGEN_C_2"/>
    <property type="match status" value="1"/>
</dbReference>
<comment type="subcellular location">
    <subcellularLocation>
        <location evidence="1">Membrane</location>
        <topology evidence="1">Multi-pass membrane protein</topology>
    </subcellularLocation>
    <subcellularLocation>
        <location evidence="2">Secreted</location>
        <location evidence="2">Extracellular space</location>
        <location evidence="2">Extracellular matrix</location>
    </subcellularLocation>
</comment>
<dbReference type="Gene3D" id="2.60.40.10">
    <property type="entry name" value="Immunoglobulins"/>
    <property type="match status" value="4"/>
</dbReference>
<gene>
    <name evidence="13" type="ORF">KIN34_01130</name>
</gene>
<reference evidence="13 14" key="1">
    <citation type="submission" date="2021-05" db="EMBL/GenBank/DDBJ databases">
        <title>Description of Cellulomonas sp. DKR-3 sp. nov.</title>
        <authorList>
            <person name="Dahal R.H."/>
            <person name="Chaudhary D.K."/>
        </authorList>
    </citation>
    <scope>NUCLEOTIDE SEQUENCE [LARGE SCALE GENOMIC DNA]</scope>
    <source>
        <strain evidence="13 14">DKR-3</strain>
    </source>
</reference>
<protein>
    <submittedName>
        <fullName evidence="13">PKD domain-containing protein</fullName>
    </submittedName>
</protein>
<feature type="domain" description="Laminin G" evidence="10">
    <location>
        <begin position="1136"/>
        <end position="1306"/>
    </location>
</feature>
<dbReference type="Pfam" id="PF18911">
    <property type="entry name" value="PKD_4"/>
    <property type="match status" value="3"/>
</dbReference>
<accession>A0ABS5TUR3</accession>
<evidence type="ECO:0000259" key="11">
    <source>
        <dbReference type="PROSITE" id="PS50093"/>
    </source>
</evidence>
<dbReference type="SUPFAM" id="SSF49899">
    <property type="entry name" value="Concanavalin A-like lectins/glucanases"/>
    <property type="match status" value="2"/>
</dbReference>
<dbReference type="PANTHER" id="PTHR46730">
    <property type="entry name" value="POLYCYSTIN-1"/>
    <property type="match status" value="1"/>
</dbReference>
<dbReference type="EMBL" id="JAHBOH010000001">
    <property type="protein sequence ID" value="MBT0992894.1"/>
    <property type="molecule type" value="Genomic_DNA"/>
</dbReference>
<dbReference type="SMART" id="SM00089">
    <property type="entry name" value="PKD"/>
    <property type="match status" value="3"/>
</dbReference>
<evidence type="ECO:0000259" key="10">
    <source>
        <dbReference type="PROSITE" id="PS50025"/>
    </source>
</evidence>
<feature type="domain" description="PKD" evidence="11">
    <location>
        <begin position="762"/>
        <end position="849"/>
    </location>
</feature>
<dbReference type="InterPro" id="IPR000601">
    <property type="entry name" value="PKD_dom"/>
</dbReference>
<dbReference type="InterPro" id="IPR022409">
    <property type="entry name" value="PKD/Chitinase_dom"/>
</dbReference>
<dbReference type="PROSITE" id="PS50025">
    <property type="entry name" value="LAM_G_DOMAIN"/>
    <property type="match status" value="1"/>
</dbReference>
<dbReference type="InterPro" id="IPR013320">
    <property type="entry name" value="ConA-like_dom_sf"/>
</dbReference>
<dbReference type="Pfam" id="PF13385">
    <property type="entry name" value="Laminin_G_3"/>
    <property type="match status" value="2"/>
</dbReference>
<dbReference type="InterPro" id="IPR014716">
    <property type="entry name" value="Fibrinogen_a/b/g_C_1"/>
</dbReference>
<dbReference type="SUPFAM" id="SSF49299">
    <property type="entry name" value="PKD domain"/>
    <property type="match status" value="3"/>
</dbReference>
<evidence type="ECO:0000256" key="1">
    <source>
        <dbReference type="ARBA" id="ARBA00004141"/>
    </source>
</evidence>
<evidence type="ECO:0000256" key="5">
    <source>
        <dbReference type="ARBA" id="ARBA00022729"/>
    </source>
</evidence>
<dbReference type="SMART" id="SM00560">
    <property type="entry name" value="LamGL"/>
    <property type="match status" value="2"/>
</dbReference>
<sequence length="1650" mass="170547">MALVVAGATTSVAADPDPGDYPFIDPAAYTGASADTAAASCWEIKQLHPDSTSGVYWVLTPEMTAPTQVWCDQETDGGGWVKVGQGRQTWEPNTAARGTLSSLLSGTPAANASAQLSTAQVDGLLGGKAVSELTDGVRLRRATDQAGTSWQEVRVSLPRLDGWAWTFGAGHVLGSWRIGATTGSGGSSAQYGSGSGLNVVDSNISPDQSYTWGFAYGSGVSGSSSTSSYLWSKADGQGNARPFTEVYVRPKLLNPVLDFTQIPDAGTAPMLRPAGTSSLVQTNPWGVSGLKGAVSGEGDVEVQAITQIGARMYVGGNFRYVQRDSAGTGRVEQSFLAAFDASTGQYVTGFTPTFNEAVESLAALPDGRLAVGGRFTQVNGQAVTGLTVLDAATGAVSGSFRTTITNNSSPGSVQVQALAVGGGYLYLGGNFTHLQGASGAATYSRNGARVSASTGQPDTSWRPELTGSVRAIDIKDDSSRAYLAGFFESVGTVPAENAVALLTSSGASVDPTPWAPVWSAAKSYQQAIDQAGSRVWVGGSEHSMFGFDTTTYARRNTTIANPKGDFQAISSGNGWVYAGAHANNFLYTGAQFWPNVGSSWTKVDNIGWVAAWNTETGAVDENFSPTISSRLGSGVWAIKVASDGTMWAGGDLVSGRGVASGNTWLGGFARFAPADTTAPAVPTNLRIASQDATSVRLQWNASVGGLGTGGAYQVLRNDRVIATTTSTAITVPKGGANRYFVRAADGADNASASTPVLVVPGGNAAPVAVISSSVSGLAVTFSSSASTDDQGVAATYWDLGDGTTSTSSSLTHTYDGGGTYRIALVVVDAQGSWTRTTKTLALEQPAPADAYGKAVFDDSPQLYWRLGESAGTKAKDAATGQNVGAYQQGVSLGSAGALVGVADTAAGFDGSNDVVVASKPVANPTVFSVEAWFQTTTNRGGKIIGFGNNPSGTSTQYDRHVYMQDDGRLVFGTYTGVTNTITSAGAYNDGQWHQVVAGIGPSGMVLYVDGVLAGTNPNTGSEGYSGYWRVGGDTTWGSSSAYFAGRIDEAAVYGGVLSQAQVREHFTLGSGLSDPPAPVSDAYGTQVLTDDPDLFWRLDETAPGLLADATGNFDLGRTAGGVTMGTAAGFVGSARTATFNGSDGTAATVTGRSGTSLFSLELWFKTTTNRGGKLVGFSSAKTGGSGSYDRHVYMLDGGQLVFGTYTGVTNTITTPASYNDGKWHQVVATLGPAGMALYVDGALRASGSQTQAQAFSGYWRLGGDTTWGGTTSNYFAGQLDEFSVYPVQLTAARVATHYGAGATINAAPVASFTAVPSPLKVAVDAGDSHDPDGTIVSFAWDFGDGTTGTGATAQHDYDAPGDYVVRLTVTDDLGGVATTSRTVSVPAPPNRAPTAVADTTVDDLEVQVDGSGSSDPDGDALTYAWDFDGQGTATGREATFEFTTAGTYDVTLTVDDGRGGSDSTTVPVTVEAPQDPVTTVAIAQDAAWRWRFATGAPPSAWNQVGFDASAWPVGGARLGFGATQVVTNIDTFATTADRARAAYFVRSVQVPDASRVVSLRLDSVADDGVVIYVNGTEVARHNMRPDETVTYLTYAASARRITVAENDPVVVDVPVGLLRDGTNVISAETHLNYRATPDVSFWLKATLVTQ</sequence>
<keyword evidence="14" id="KW-1185">Reference proteome</keyword>
<evidence type="ECO:0000256" key="6">
    <source>
        <dbReference type="ARBA" id="ARBA00022737"/>
    </source>
</evidence>
<dbReference type="Gene3D" id="3.90.215.10">
    <property type="entry name" value="Gamma Fibrinogen, chain A, domain 1"/>
    <property type="match status" value="1"/>
</dbReference>